<sequence>MGCMQVNFCDRDAHTECMRTGARVQMCKACNDEHMCNAKEVKNVQFASQLAIVHAMSQTAGSESSRPQSPAACLACFTASFACIRTQSPATACCS</sequence>
<accession>A0A183BPS1</accession>
<proteinExistence type="predicted"/>
<reference evidence="1" key="1">
    <citation type="submission" date="2014-05" db="EMBL/GenBank/DDBJ databases">
        <title>The genome and life-stage specific transcriptomes of Globodera pallida elucidate key aspects of plant parasitism by a cyst nematode.</title>
        <authorList>
            <person name="Cotton J.A."/>
            <person name="Lilley C.J."/>
            <person name="Jones L.M."/>
            <person name="Kikuchi T."/>
            <person name="Reid A.J."/>
            <person name="Thorpe P."/>
            <person name="Tsai I.J."/>
            <person name="Beasley H."/>
            <person name="Blok V."/>
            <person name="Cock P.J.A."/>
            <person name="Van den Akker S.E."/>
            <person name="Holroyd N."/>
            <person name="Hunt M."/>
            <person name="Mantelin S."/>
            <person name="Naghra H."/>
            <person name="Pain A."/>
            <person name="Palomares-Rius J.E."/>
            <person name="Zarowiecki M."/>
            <person name="Berriman M."/>
            <person name="Jones J.T."/>
            <person name="Urwin P.E."/>
        </authorList>
    </citation>
    <scope>NUCLEOTIDE SEQUENCE [LARGE SCALE GENOMIC DNA]</scope>
    <source>
        <strain evidence="1">Lindley</strain>
    </source>
</reference>
<reference evidence="2" key="2">
    <citation type="submission" date="2016-06" db="UniProtKB">
        <authorList>
            <consortium name="WormBaseParasite"/>
        </authorList>
    </citation>
    <scope>IDENTIFICATION</scope>
</reference>
<keyword evidence="1" id="KW-1185">Reference proteome</keyword>
<evidence type="ECO:0000313" key="1">
    <source>
        <dbReference type="Proteomes" id="UP000050741"/>
    </source>
</evidence>
<dbReference type="WBParaSite" id="GPLIN_000260700">
    <property type="protein sequence ID" value="GPLIN_000260700"/>
    <property type="gene ID" value="GPLIN_000260700"/>
</dbReference>
<organism evidence="1 2">
    <name type="scientific">Globodera pallida</name>
    <name type="common">Potato cyst nematode worm</name>
    <name type="synonym">Heterodera pallida</name>
    <dbReference type="NCBI Taxonomy" id="36090"/>
    <lineage>
        <taxon>Eukaryota</taxon>
        <taxon>Metazoa</taxon>
        <taxon>Ecdysozoa</taxon>
        <taxon>Nematoda</taxon>
        <taxon>Chromadorea</taxon>
        <taxon>Rhabditida</taxon>
        <taxon>Tylenchina</taxon>
        <taxon>Tylenchomorpha</taxon>
        <taxon>Tylenchoidea</taxon>
        <taxon>Heteroderidae</taxon>
        <taxon>Heteroderinae</taxon>
        <taxon>Globodera</taxon>
    </lineage>
</organism>
<protein>
    <submittedName>
        <fullName evidence="2">DUF1540 domain-containing protein</fullName>
    </submittedName>
</protein>
<dbReference type="Proteomes" id="UP000050741">
    <property type="component" value="Unassembled WGS sequence"/>
</dbReference>
<name>A0A183BPS1_GLOPA</name>
<evidence type="ECO:0000313" key="2">
    <source>
        <dbReference type="WBParaSite" id="GPLIN_000260700"/>
    </source>
</evidence>
<dbReference type="AlphaFoldDB" id="A0A183BPS1"/>